<reference evidence="16 17" key="1">
    <citation type="submission" date="2017-05" db="EMBL/GenBank/DDBJ databases">
        <title>Vagococcus spp. assemblies.</title>
        <authorList>
            <person name="Gulvik C.A."/>
        </authorList>
    </citation>
    <scope>NUCLEOTIDE SEQUENCE [LARGE SCALE GENOMIC DNA]</scope>
    <source>
        <strain evidence="16 17">NCFB 2777</strain>
    </source>
</reference>
<sequence length="583" mass="63950">MLELTILMLERSGLIVILAFVLMTMPYLKNLMNHRKEKKTIILLIVIFGFFAIISNFTGVEINNNLLILDKPMHGLSANSSLANTRVLTIGVSGLVGGPIVGIAVGLVSGVTRFFQGGESGITYVVSSLLIGSLSGLYGLRTLKVDRFPKVSQGMMIGALMEIVQMVCIVTFSSSWAKGLSLVEFIIIPMTLANSIGTAVFLYIIKSSREEEERTKAVQTQDVLNLANETLPLFRTGLTETSCTEAAEAIKELIKVSAVSITNQERILAFVGEGSDHHQPSSEILTDLSKQVLREGKIKEVKTAAAIGCHHPACRLTGAIVIPLIINQQVVGILKLYFTDTTKITFVERQLAEGLGRIFASQIELGQIEIQNMLRQDAEIKALHSQVNPHFLFNTLNTLSALIRVDSEAARKLLLEFSHFFRYNIEGSRGQLLPLHHELRYVEAYVKLEQARFPNKYQVLQDVQPEALDSLLPPFIIQVLVENAFKHAFGSRIKDNQIIVSVAVSEEKLSIKVTDNGQGIPSQRLVLLGQEQVSSISGTGSALDNLNKRLKGLFGEGAGLKFVSSEKGTEVSCVVPAIKEEIK</sequence>
<name>A0A429ZU48_9ENTE</name>
<dbReference type="InterPro" id="IPR011620">
    <property type="entry name" value="Sig_transdc_His_kinase_LytS_TM"/>
</dbReference>
<dbReference type="SMART" id="SM00387">
    <property type="entry name" value="HATPase_c"/>
    <property type="match status" value="1"/>
</dbReference>
<organism evidence="16 17">
    <name type="scientific">Vagococcus salmoninarum</name>
    <dbReference type="NCBI Taxonomy" id="2739"/>
    <lineage>
        <taxon>Bacteria</taxon>
        <taxon>Bacillati</taxon>
        <taxon>Bacillota</taxon>
        <taxon>Bacilli</taxon>
        <taxon>Lactobacillales</taxon>
        <taxon>Enterococcaceae</taxon>
        <taxon>Vagococcus</taxon>
    </lineage>
</organism>
<feature type="transmembrane region" description="Helical" evidence="14">
    <location>
        <begin position="121"/>
        <end position="140"/>
    </location>
</feature>
<evidence type="ECO:0000256" key="4">
    <source>
        <dbReference type="ARBA" id="ARBA00022475"/>
    </source>
</evidence>
<evidence type="ECO:0000259" key="15">
    <source>
        <dbReference type="SMART" id="SM00387"/>
    </source>
</evidence>
<feature type="transmembrane region" description="Helical" evidence="14">
    <location>
        <begin position="40"/>
        <end position="60"/>
    </location>
</feature>
<keyword evidence="5" id="KW-0597">Phosphoprotein</keyword>
<dbReference type="InterPro" id="IPR050640">
    <property type="entry name" value="Bact_2-comp_sensor_kinase"/>
</dbReference>
<keyword evidence="11 14" id="KW-1133">Transmembrane helix</keyword>
<dbReference type="Proteomes" id="UP000287239">
    <property type="component" value="Unassembled WGS sequence"/>
</dbReference>
<accession>A0A429ZU48</accession>
<dbReference type="SUPFAM" id="SSF55781">
    <property type="entry name" value="GAF domain-like"/>
    <property type="match status" value="1"/>
</dbReference>
<comment type="caution">
    <text evidence="16">The sequence shown here is derived from an EMBL/GenBank/DDBJ whole genome shotgun (WGS) entry which is preliminary data.</text>
</comment>
<feature type="transmembrane region" description="Helical" evidence="14">
    <location>
        <begin position="152"/>
        <end position="173"/>
    </location>
</feature>
<keyword evidence="4" id="KW-1003">Cell membrane</keyword>
<dbReference type="AlphaFoldDB" id="A0A429ZU48"/>
<dbReference type="GO" id="GO:0005524">
    <property type="term" value="F:ATP binding"/>
    <property type="evidence" value="ECO:0007669"/>
    <property type="project" value="UniProtKB-KW"/>
</dbReference>
<dbReference type="Pfam" id="PF02518">
    <property type="entry name" value="HATPase_c"/>
    <property type="match status" value="1"/>
</dbReference>
<evidence type="ECO:0000256" key="7">
    <source>
        <dbReference type="ARBA" id="ARBA00022692"/>
    </source>
</evidence>
<keyword evidence="7 14" id="KW-0812">Transmembrane</keyword>
<dbReference type="Pfam" id="PF06580">
    <property type="entry name" value="His_kinase"/>
    <property type="match status" value="1"/>
</dbReference>
<evidence type="ECO:0000256" key="1">
    <source>
        <dbReference type="ARBA" id="ARBA00000085"/>
    </source>
</evidence>
<keyword evidence="9 16" id="KW-0418">Kinase</keyword>
<dbReference type="SUPFAM" id="SSF55874">
    <property type="entry name" value="ATPase domain of HSP90 chaperone/DNA topoisomerase II/histidine kinase"/>
    <property type="match status" value="1"/>
</dbReference>
<keyword evidence="10" id="KW-0067">ATP-binding</keyword>
<dbReference type="Gene3D" id="3.30.565.10">
    <property type="entry name" value="Histidine kinase-like ATPase, C-terminal domain"/>
    <property type="match status" value="1"/>
</dbReference>
<dbReference type="InterPro" id="IPR029016">
    <property type="entry name" value="GAF-like_dom_sf"/>
</dbReference>
<comment type="subcellular location">
    <subcellularLocation>
        <location evidence="2">Cell membrane</location>
        <topology evidence="2">Multi-pass membrane protein</topology>
    </subcellularLocation>
</comment>
<feature type="transmembrane region" description="Helical" evidence="14">
    <location>
        <begin position="12"/>
        <end position="28"/>
    </location>
</feature>
<keyword evidence="6" id="KW-0808">Transferase</keyword>
<dbReference type="InterPro" id="IPR036890">
    <property type="entry name" value="HATPase_C_sf"/>
</dbReference>
<evidence type="ECO:0000256" key="6">
    <source>
        <dbReference type="ARBA" id="ARBA00022679"/>
    </source>
</evidence>
<evidence type="ECO:0000256" key="12">
    <source>
        <dbReference type="ARBA" id="ARBA00023012"/>
    </source>
</evidence>
<evidence type="ECO:0000313" key="17">
    <source>
        <dbReference type="Proteomes" id="UP000287239"/>
    </source>
</evidence>
<evidence type="ECO:0000256" key="13">
    <source>
        <dbReference type="ARBA" id="ARBA00023136"/>
    </source>
</evidence>
<keyword evidence="12" id="KW-0902">Two-component regulatory system</keyword>
<dbReference type="EC" id="2.7.13.3" evidence="3"/>
<dbReference type="RefSeq" id="WP_126778489.1">
    <property type="nucleotide sequence ID" value="NZ_NGJU01000003.1"/>
</dbReference>
<protein>
    <recommendedName>
        <fullName evidence="3">histidine kinase</fullName>
        <ecNumber evidence="3">2.7.13.3</ecNumber>
    </recommendedName>
</protein>
<dbReference type="GO" id="GO:0071555">
    <property type="term" value="P:cell wall organization"/>
    <property type="evidence" value="ECO:0007669"/>
    <property type="project" value="InterPro"/>
</dbReference>
<dbReference type="InterPro" id="IPR010559">
    <property type="entry name" value="Sig_transdc_His_kin_internal"/>
</dbReference>
<dbReference type="EMBL" id="NGJU01000003">
    <property type="protein sequence ID" value="RST97254.1"/>
    <property type="molecule type" value="Genomic_DNA"/>
</dbReference>
<dbReference type="GO" id="GO:0000155">
    <property type="term" value="F:phosphorelay sensor kinase activity"/>
    <property type="evidence" value="ECO:0007669"/>
    <property type="project" value="InterPro"/>
</dbReference>
<dbReference type="Pfam" id="PF07694">
    <property type="entry name" value="5TM-5TMR_LYT"/>
    <property type="match status" value="1"/>
</dbReference>
<gene>
    <name evidence="16" type="ORF">CBF35_03120</name>
</gene>
<dbReference type="GO" id="GO:0005886">
    <property type="term" value="C:plasma membrane"/>
    <property type="evidence" value="ECO:0007669"/>
    <property type="project" value="UniProtKB-SubCell"/>
</dbReference>
<dbReference type="OrthoDB" id="9776552at2"/>
<comment type="catalytic activity">
    <reaction evidence="1">
        <text>ATP + protein L-histidine = ADP + protein N-phospho-L-histidine.</text>
        <dbReference type="EC" id="2.7.13.3"/>
    </reaction>
</comment>
<evidence type="ECO:0000313" key="16">
    <source>
        <dbReference type="EMBL" id="RST97254.1"/>
    </source>
</evidence>
<keyword evidence="8" id="KW-0547">Nucleotide-binding</keyword>
<evidence type="ECO:0000256" key="3">
    <source>
        <dbReference type="ARBA" id="ARBA00012438"/>
    </source>
</evidence>
<dbReference type="Gene3D" id="3.30.450.40">
    <property type="match status" value="1"/>
</dbReference>
<proteinExistence type="predicted"/>
<feature type="domain" description="Histidine kinase/HSP90-like ATPase" evidence="15">
    <location>
        <begin position="468"/>
        <end position="579"/>
    </location>
</feature>
<evidence type="ECO:0000256" key="9">
    <source>
        <dbReference type="ARBA" id="ARBA00022777"/>
    </source>
</evidence>
<keyword evidence="17" id="KW-1185">Reference proteome</keyword>
<evidence type="ECO:0000256" key="10">
    <source>
        <dbReference type="ARBA" id="ARBA00022840"/>
    </source>
</evidence>
<dbReference type="InterPro" id="IPR003594">
    <property type="entry name" value="HATPase_dom"/>
</dbReference>
<keyword evidence="13 14" id="KW-0472">Membrane</keyword>
<evidence type="ECO:0000256" key="5">
    <source>
        <dbReference type="ARBA" id="ARBA00022553"/>
    </source>
</evidence>
<evidence type="ECO:0000256" key="2">
    <source>
        <dbReference type="ARBA" id="ARBA00004651"/>
    </source>
</evidence>
<evidence type="ECO:0000256" key="11">
    <source>
        <dbReference type="ARBA" id="ARBA00022989"/>
    </source>
</evidence>
<feature type="transmembrane region" description="Helical" evidence="14">
    <location>
        <begin position="87"/>
        <end position="109"/>
    </location>
</feature>
<feature type="transmembrane region" description="Helical" evidence="14">
    <location>
        <begin position="185"/>
        <end position="205"/>
    </location>
</feature>
<evidence type="ECO:0000256" key="8">
    <source>
        <dbReference type="ARBA" id="ARBA00022741"/>
    </source>
</evidence>
<evidence type="ECO:0000256" key="14">
    <source>
        <dbReference type="SAM" id="Phobius"/>
    </source>
</evidence>
<dbReference type="GeneID" id="98567346"/>
<dbReference type="PANTHER" id="PTHR34220">
    <property type="entry name" value="SENSOR HISTIDINE KINASE YPDA"/>
    <property type="match status" value="1"/>
</dbReference>
<dbReference type="PANTHER" id="PTHR34220:SF7">
    <property type="entry name" value="SENSOR HISTIDINE KINASE YPDA"/>
    <property type="match status" value="1"/>
</dbReference>